<reference evidence="2 3" key="1">
    <citation type="journal article" date="2021" name="BMC Biol.">
        <title>Horizontally acquired antibacterial genes associated with adaptive radiation of ladybird beetles.</title>
        <authorList>
            <person name="Li H.S."/>
            <person name="Tang X.F."/>
            <person name="Huang Y.H."/>
            <person name="Xu Z.Y."/>
            <person name="Chen M.L."/>
            <person name="Du X.Y."/>
            <person name="Qiu B.Y."/>
            <person name="Chen P.T."/>
            <person name="Zhang W."/>
            <person name="Slipinski A."/>
            <person name="Escalona H.E."/>
            <person name="Waterhouse R.M."/>
            <person name="Zwick A."/>
            <person name="Pang H."/>
        </authorList>
    </citation>
    <scope>NUCLEOTIDE SEQUENCE [LARGE SCALE GENOMIC DNA]</scope>
    <source>
        <strain evidence="2">SYSU2018</strain>
    </source>
</reference>
<keyword evidence="3" id="KW-1185">Reference proteome</keyword>
<evidence type="ECO:0000313" key="2">
    <source>
        <dbReference type="EMBL" id="KAL3281306.1"/>
    </source>
</evidence>
<protein>
    <submittedName>
        <fullName evidence="2">Uncharacterized protein</fullName>
    </submittedName>
</protein>
<proteinExistence type="predicted"/>
<feature type="transmembrane region" description="Helical" evidence="1">
    <location>
        <begin position="125"/>
        <end position="145"/>
    </location>
</feature>
<feature type="transmembrane region" description="Helical" evidence="1">
    <location>
        <begin position="6"/>
        <end position="24"/>
    </location>
</feature>
<name>A0ABD2NSG2_9CUCU</name>
<comment type="caution">
    <text evidence="2">The sequence shown here is derived from an EMBL/GenBank/DDBJ whole genome shotgun (WGS) entry which is preliminary data.</text>
</comment>
<keyword evidence="1" id="KW-1133">Transmembrane helix</keyword>
<sequence>MGLQRIFSATTIIVGLFIAVDYGLCDEFRCRGYERVRVSDDTGNWPWKIHTTWTIIYVIGLALFSGYFTLMERYLLVTEAEETIVNTTPSFLTTISRAVAFPPAENQNNLIRTRAHVEFNHKLSAVHIALSIHVIGWIFIVLTFWTDIIPSVGK</sequence>
<organism evidence="2 3">
    <name type="scientific">Cryptolaemus montrouzieri</name>
    <dbReference type="NCBI Taxonomy" id="559131"/>
    <lineage>
        <taxon>Eukaryota</taxon>
        <taxon>Metazoa</taxon>
        <taxon>Ecdysozoa</taxon>
        <taxon>Arthropoda</taxon>
        <taxon>Hexapoda</taxon>
        <taxon>Insecta</taxon>
        <taxon>Pterygota</taxon>
        <taxon>Neoptera</taxon>
        <taxon>Endopterygota</taxon>
        <taxon>Coleoptera</taxon>
        <taxon>Polyphaga</taxon>
        <taxon>Cucujiformia</taxon>
        <taxon>Coccinelloidea</taxon>
        <taxon>Coccinellidae</taxon>
        <taxon>Scymninae</taxon>
        <taxon>Scymnini</taxon>
        <taxon>Cryptolaemus</taxon>
    </lineage>
</organism>
<gene>
    <name evidence="2" type="ORF">HHI36_004517</name>
</gene>
<dbReference type="AlphaFoldDB" id="A0ABD2NSG2"/>
<dbReference type="EMBL" id="JABFTP020000144">
    <property type="protein sequence ID" value="KAL3281306.1"/>
    <property type="molecule type" value="Genomic_DNA"/>
</dbReference>
<dbReference type="Proteomes" id="UP001516400">
    <property type="component" value="Unassembled WGS sequence"/>
</dbReference>
<evidence type="ECO:0000313" key="3">
    <source>
        <dbReference type="Proteomes" id="UP001516400"/>
    </source>
</evidence>
<keyword evidence="1" id="KW-0812">Transmembrane</keyword>
<evidence type="ECO:0000256" key="1">
    <source>
        <dbReference type="SAM" id="Phobius"/>
    </source>
</evidence>
<feature type="non-terminal residue" evidence="2">
    <location>
        <position position="154"/>
    </location>
</feature>
<accession>A0ABD2NSG2</accession>
<feature type="transmembrane region" description="Helical" evidence="1">
    <location>
        <begin position="45"/>
        <end position="68"/>
    </location>
</feature>
<keyword evidence="1" id="KW-0472">Membrane</keyword>